<accession>A0ACA9ST95</accession>
<comment type="caution">
    <text evidence="1">The sequence shown here is derived from an EMBL/GenBank/DDBJ whole genome shotgun (WGS) entry which is preliminary data.</text>
</comment>
<feature type="non-terminal residue" evidence="1">
    <location>
        <position position="1"/>
    </location>
</feature>
<feature type="non-terminal residue" evidence="1">
    <location>
        <position position="55"/>
    </location>
</feature>
<name>A0ACA9ST95_9GLOM</name>
<gene>
    <name evidence="1" type="ORF">RPERSI_LOCUS35008</name>
</gene>
<protein>
    <submittedName>
        <fullName evidence="1">24927_t:CDS:1</fullName>
    </submittedName>
</protein>
<dbReference type="Proteomes" id="UP000789920">
    <property type="component" value="Unassembled WGS sequence"/>
</dbReference>
<organism evidence="1 2">
    <name type="scientific">Racocetra persica</name>
    <dbReference type="NCBI Taxonomy" id="160502"/>
    <lineage>
        <taxon>Eukaryota</taxon>
        <taxon>Fungi</taxon>
        <taxon>Fungi incertae sedis</taxon>
        <taxon>Mucoromycota</taxon>
        <taxon>Glomeromycotina</taxon>
        <taxon>Glomeromycetes</taxon>
        <taxon>Diversisporales</taxon>
        <taxon>Gigasporaceae</taxon>
        <taxon>Racocetra</taxon>
    </lineage>
</organism>
<dbReference type="EMBL" id="CAJVQC010159761">
    <property type="protein sequence ID" value="CAG8848218.1"/>
    <property type="molecule type" value="Genomic_DNA"/>
</dbReference>
<sequence>NLVNILTNDIILALVTKLGGDLLAAKIHIQREKCAFLETIFVNKNKQKLYASEGI</sequence>
<keyword evidence="2" id="KW-1185">Reference proteome</keyword>
<evidence type="ECO:0000313" key="2">
    <source>
        <dbReference type="Proteomes" id="UP000789920"/>
    </source>
</evidence>
<evidence type="ECO:0000313" key="1">
    <source>
        <dbReference type="EMBL" id="CAG8848218.1"/>
    </source>
</evidence>
<proteinExistence type="predicted"/>
<reference evidence="1" key="1">
    <citation type="submission" date="2021-06" db="EMBL/GenBank/DDBJ databases">
        <authorList>
            <person name="Kallberg Y."/>
            <person name="Tangrot J."/>
            <person name="Rosling A."/>
        </authorList>
    </citation>
    <scope>NUCLEOTIDE SEQUENCE</scope>
    <source>
        <strain evidence="1">MA461A</strain>
    </source>
</reference>